<organism evidence="1 2">
    <name type="scientific">Thermoflavimicrobium daqui</name>
    <dbReference type="NCBI Taxonomy" id="2137476"/>
    <lineage>
        <taxon>Bacteria</taxon>
        <taxon>Bacillati</taxon>
        <taxon>Bacillota</taxon>
        <taxon>Bacilli</taxon>
        <taxon>Bacillales</taxon>
        <taxon>Thermoactinomycetaceae</taxon>
        <taxon>Thermoflavimicrobium</taxon>
    </lineage>
</organism>
<sequence>MELWHNDLLSQGITACQDLYFSGQPHQIEAILPLYCSQTALLSRQSSPIQQEAAKLASLAHLLACELFADRENFGAAEQAGKTAFMYGQLAGDVNLQVASLIGLGNIAFHRKLSSIALHVFQKAISLMDHATPLLKGRTYAGIAEVYAMRGQFQETMRALGLAYQYFPLEPEKDPAYPYLRASRYALYVFGDAQSRLFLNQPKEANEALIAMEKETNDPEIEPITKLDLLYYQAEVQIQKREMDQSIIILTEAATLAKDLGSRLYFDKLVHSFNELNVKWPKERRITELEELFLPWAIELPDS</sequence>
<protein>
    <recommendedName>
        <fullName evidence="3">Tetratricopeptide repeat protein</fullName>
    </recommendedName>
</protein>
<gene>
    <name evidence="1" type="ORF">DL897_07655</name>
</gene>
<evidence type="ECO:0000313" key="1">
    <source>
        <dbReference type="EMBL" id="RAL25937.1"/>
    </source>
</evidence>
<reference evidence="1 2" key="1">
    <citation type="submission" date="2018-06" db="EMBL/GenBank/DDBJ databases">
        <title>Thermoflavimicrobium daqus sp. nov., a thermophilic microbe isolated from Moutai-flavour Daqu.</title>
        <authorList>
            <person name="Wang X."/>
            <person name="Zhou H."/>
        </authorList>
    </citation>
    <scope>NUCLEOTIDE SEQUENCE [LARGE SCALE GENOMIC DNA]</scope>
    <source>
        <strain evidence="1 2">FBKL4.011</strain>
    </source>
</reference>
<accession>A0A364K6N0</accession>
<dbReference type="RefSeq" id="WP_145962206.1">
    <property type="nucleotide sequence ID" value="NZ_KZ845665.1"/>
</dbReference>
<dbReference type="OrthoDB" id="2986476at2"/>
<comment type="caution">
    <text evidence="1">The sequence shown here is derived from an EMBL/GenBank/DDBJ whole genome shotgun (WGS) entry which is preliminary data.</text>
</comment>
<dbReference type="SUPFAM" id="SSF48452">
    <property type="entry name" value="TPR-like"/>
    <property type="match status" value="1"/>
</dbReference>
<evidence type="ECO:0008006" key="3">
    <source>
        <dbReference type="Google" id="ProtNLM"/>
    </source>
</evidence>
<dbReference type="InterPro" id="IPR011990">
    <property type="entry name" value="TPR-like_helical_dom_sf"/>
</dbReference>
<dbReference type="EMBL" id="QJKK01000003">
    <property type="protein sequence ID" value="RAL25937.1"/>
    <property type="molecule type" value="Genomic_DNA"/>
</dbReference>
<reference evidence="1 2" key="2">
    <citation type="submission" date="2018-06" db="EMBL/GenBank/DDBJ databases">
        <authorList>
            <person name="Zhirakovskaya E."/>
        </authorList>
    </citation>
    <scope>NUCLEOTIDE SEQUENCE [LARGE SCALE GENOMIC DNA]</scope>
    <source>
        <strain evidence="1 2">FBKL4.011</strain>
    </source>
</reference>
<dbReference type="AlphaFoldDB" id="A0A364K6N0"/>
<evidence type="ECO:0000313" key="2">
    <source>
        <dbReference type="Proteomes" id="UP000251213"/>
    </source>
</evidence>
<keyword evidence="2" id="KW-1185">Reference proteome</keyword>
<dbReference type="Gene3D" id="1.25.40.10">
    <property type="entry name" value="Tetratricopeptide repeat domain"/>
    <property type="match status" value="1"/>
</dbReference>
<dbReference type="Proteomes" id="UP000251213">
    <property type="component" value="Unassembled WGS sequence"/>
</dbReference>
<proteinExistence type="predicted"/>
<name>A0A364K6N0_9BACL</name>